<evidence type="ECO:0000256" key="4">
    <source>
        <dbReference type="ARBA" id="ARBA00023136"/>
    </source>
</evidence>
<feature type="domain" description="Inositolphosphotransferase Aur1/Ipt1" evidence="6">
    <location>
        <begin position="47"/>
        <end position="233"/>
    </location>
</feature>
<dbReference type="InterPro" id="IPR052185">
    <property type="entry name" value="IPC_Synthase-Related"/>
</dbReference>
<dbReference type="PANTHER" id="PTHR31310">
    <property type="match status" value="1"/>
</dbReference>
<keyword evidence="2 5" id="KW-0812">Transmembrane</keyword>
<dbReference type="Proteomes" id="UP000291758">
    <property type="component" value="Chromosome"/>
</dbReference>
<organism evidence="7 8">
    <name type="scientific">Xylanimonas allomyrinae</name>
    <dbReference type="NCBI Taxonomy" id="2509459"/>
    <lineage>
        <taxon>Bacteria</taxon>
        <taxon>Bacillati</taxon>
        <taxon>Actinomycetota</taxon>
        <taxon>Actinomycetes</taxon>
        <taxon>Micrococcales</taxon>
        <taxon>Promicromonosporaceae</taxon>
        <taxon>Xylanimonas</taxon>
    </lineage>
</organism>
<feature type="transmembrane region" description="Helical" evidence="5">
    <location>
        <begin position="197"/>
        <end position="215"/>
    </location>
</feature>
<dbReference type="CDD" id="cd03386">
    <property type="entry name" value="PAP2_Aur1_like"/>
    <property type="match status" value="1"/>
</dbReference>
<sequence>MSTSPGSAGRAGVVREIALCLGLYGLYTVTRLWASGAYPAAARNALDVLHVEHLLGLDIERAVNHALSPVTWVSVASSYWYATMHFIVTPLMLVLLYRYRHDVYRVARTALMGATFFALLGYFFFPTAPPRLLRGYDYIDTVASTARYGWWPSQEALDTGAGAATNQFAAMPSMHVGWALWVSIVLAVLVRRRWLKVLAFTYVTATTVVVVLTGNHWVLDAVAGGALVAAAWGLATWYERTTQGAREPEPALVAADQALDESVARSG</sequence>
<gene>
    <name evidence="7" type="ORF">ET495_11720</name>
</gene>
<keyword evidence="3 5" id="KW-1133">Transmembrane helix</keyword>
<evidence type="ECO:0000256" key="2">
    <source>
        <dbReference type="ARBA" id="ARBA00022692"/>
    </source>
</evidence>
<evidence type="ECO:0000313" key="8">
    <source>
        <dbReference type="Proteomes" id="UP000291758"/>
    </source>
</evidence>
<dbReference type="Gene3D" id="1.20.144.10">
    <property type="entry name" value="Phosphatidic acid phosphatase type 2/haloperoxidase"/>
    <property type="match status" value="1"/>
</dbReference>
<dbReference type="Pfam" id="PF14378">
    <property type="entry name" value="PAP2_3"/>
    <property type="match status" value="1"/>
</dbReference>
<dbReference type="GO" id="GO:0016020">
    <property type="term" value="C:membrane"/>
    <property type="evidence" value="ECO:0007669"/>
    <property type="project" value="UniProtKB-SubCell"/>
</dbReference>
<dbReference type="AlphaFoldDB" id="A0A4P6EN38"/>
<keyword evidence="8" id="KW-1185">Reference proteome</keyword>
<comment type="subcellular location">
    <subcellularLocation>
        <location evidence="1">Membrane</location>
        <topology evidence="1">Multi-pass membrane protein</topology>
    </subcellularLocation>
</comment>
<dbReference type="KEGG" id="xyl:ET495_11720"/>
<dbReference type="EMBL" id="CP035495">
    <property type="protein sequence ID" value="QAY63796.1"/>
    <property type="molecule type" value="Genomic_DNA"/>
</dbReference>
<accession>A0A4P6EN38</accession>
<feature type="transmembrane region" description="Helical" evidence="5">
    <location>
        <begin position="168"/>
        <end position="190"/>
    </location>
</feature>
<feature type="transmembrane region" description="Helical" evidence="5">
    <location>
        <begin position="106"/>
        <end position="125"/>
    </location>
</feature>
<proteinExistence type="predicted"/>
<name>A0A4P6EN38_9MICO</name>
<evidence type="ECO:0000256" key="3">
    <source>
        <dbReference type="ARBA" id="ARBA00022989"/>
    </source>
</evidence>
<evidence type="ECO:0000256" key="1">
    <source>
        <dbReference type="ARBA" id="ARBA00004141"/>
    </source>
</evidence>
<evidence type="ECO:0000256" key="5">
    <source>
        <dbReference type="SAM" id="Phobius"/>
    </source>
</evidence>
<protein>
    <submittedName>
        <fullName evidence="7">Phosphatase PAP2 family protein</fullName>
    </submittedName>
</protein>
<evidence type="ECO:0000313" key="7">
    <source>
        <dbReference type="EMBL" id="QAY63796.1"/>
    </source>
</evidence>
<evidence type="ECO:0000259" key="6">
    <source>
        <dbReference type="Pfam" id="PF14378"/>
    </source>
</evidence>
<reference evidence="7 8" key="1">
    <citation type="submission" date="2019-01" db="EMBL/GenBank/DDBJ databases">
        <title>Genome sequencing of strain 2JSPR-7.</title>
        <authorList>
            <person name="Heo J."/>
            <person name="Kim S.-J."/>
            <person name="Kim J.-S."/>
            <person name="Hong S.-B."/>
            <person name="Kwon S.-W."/>
        </authorList>
    </citation>
    <scope>NUCLEOTIDE SEQUENCE [LARGE SCALE GENOMIC DNA]</scope>
    <source>
        <strain evidence="7 8">2JSPR-7</strain>
    </source>
</reference>
<dbReference type="OrthoDB" id="5241565at2"/>
<dbReference type="InterPro" id="IPR026841">
    <property type="entry name" value="Aur1/Ipt1"/>
</dbReference>
<keyword evidence="4 5" id="KW-0472">Membrane</keyword>
<feature type="transmembrane region" description="Helical" evidence="5">
    <location>
        <begin position="79"/>
        <end position="99"/>
    </location>
</feature>
<dbReference type="RefSeq" id="WP_129204956.1">
    <property type="nucleotide sequence ID" value="NZ_CP035495.1"/>
</dbReference>
<dbReference type="PANTHER" id="PTHR31310:SF7">
    <property type="entry name" value="PA-PHOSPHATASE RELATED-FAMILY PROTEIN DDB_G0268928"/>
    <property type="match status" value="1"/>
</dbReference>